<dbReference type="EMBL" id="BK015023">
    <property type="protein sequence ID" value="DAD87669.1"/>
    <property type="molecule type" value="Genomic_DNA"/>
</dbReference>
<organism evidence="1">
    <name type="scientific">Siphoviridae sp. ctoMB99</name>
    <dbReference type="NCBI Taxonomy" id="2826459"/>
    <lineage>
        <taxon>Viruses</taxon>
        <taxon>Duplodnaviria</taxon>
        <taxon>Heunggongvirae</taxon>
        <taxon>Uroviricota</taxon>
        <taxon>Caudoviricetes</taxon>
    </lineage>
</organism>
<reference evidence="1" key="1">
    <citation type="journal article" date="2021" name="Proc. Natl. Acad. Sci. U.S.A.">
        <title>A Catalog of Tens of Thousands of Viruses from Human Metagenomes Reveals Hidden Associations with Chronic Diseases.</title>
        <authorList>
            <person name="Tisza M.J."/>
            <person name="Buck C.B."/>
        </authorList>
    </citation>
    <scope>NUCLEOTIDE SEQUENCE</scope>
    <source>
        <strain evidence="1">CtoMB99</strain>
    </source>
</reference>
<evidence type="ECO:0000313" key="1">
    <source>
        <dbReference type="EMBL" id="DAD87669.1"/>
    </source>
</evidence>
<accession>A0A8S5MZ29</accession>
<sequence>MWLTFHETRCNIQVSRLQNVVKDVFRGIPPRRSCSFCAALFCPENGRCVWGFNLYPLSL</sequence>
<protein>
    <submittedName>
        <fullName evidence="1">Uncharacterized protein</fullName>
    </submittedName>
</protein>
<name>A0A8S5MZ29_9CAUD</name>
<proteinExistence type="predicted"/>